<proteinExistence type="predicted"/>
<dbReference type="Proteomes" id="UP000054564">
    <property type="component" value="Unassembled WGS sequence"/>
</dbReference>
<evidence type="ECO:0000256" key="1">
    <source>
        <dbReference type="SAM" id="MobiDB-lite"/>
    </source>
</evidence>
<reference evidence="3" key="1">
    <citation type="submission" date="2014-03" db="EMBL/GenBank/DDBJ databases">
        <title>The Genome Sequence of Puccinia striiformis f. sp. tritici PST-78.</title>
        <authorList>
            <consortium name="The Broad Institute Genome Sequencing Platform"/>
            <person name="Cuomo C."/>
            <person name="Hulbert S."/>
            <person name="Chen X."/>
            <person name="Walker B."/>
            <person name="Young S.K."/>
            <person name="Zeng Q."/>
            <person name="Gargeya S."/>
            <person name="Fitzgerald M."/>
            <person name="Haas B."/>
            <person name="Abouelleil A."/>
            <person name="Alvarado L."/>
            <person name="Arachchi H.M."/>
            <person name="Berlin A.M."/>
            <person name="Chapman S.B."/>
            <person name="Goldberg J."/>
            <person name="Griggs A."/>
            <person name="Gujja S."/>
            <person name="Hansen M."/>
            <person name="Howarth C."/>
            <person name="Imamovic A."/>
            <person name="Larimer J."/>
            <person name="McCowan C."/>
            <person name="Montmayeur A."/>
            <person name="Murphy C."/>
            <person name="Neiman D."/>
            <person name="Pearson M."/>
            <person name="Priest M."/>
            <person name="Roberts A."/>
            <person name="Saif S."/>
            <person name="Shea T."/>
            <person name="Sisk P."/>
            <person name="Sykes S."/>
            <person name="Wortman J."/>
            <person name="Nusbaum C."/>
            <person name="Birren B."/>
        </authorList>
    </citation>
    <scope>NUCLEOTIDE SEQUENCE [LARGE SCALE GENOMIC DNA]</scope>
    <source>
        <strain evidence="3">race PST-78</strain>
    </source>
</reference>
<dbReference type="EMBL" id="AJIL01004650">
    <property type="protein sequence ID" value="KNE87639.1"/>
    <property type="molecule type" value="Genomic_DNA"/>
</dbReference>
<gene>
    <name evidence="2" type="ORF">PSTG_18970</name>
</gene>
<accession>A0A0L0ULL5</accession>
<comment type="caution">
    <text evidence="2">The sequence shown here is derived from an EMBL/GenBank/DDBJ whole genome shotgun (WGS) entry which is preliminary data.</text>
</comment>
<feature type="non-terminal residue" evidence="2">
    <location>
        <position position="1"/>
    </location>
</feature>
<feature type="compositionally biased region" description="Polar residues" evidence="1">
    <location>
        <begin position="71"/>
        <end position="91"/>
    </location>
</feature>
<sequence length="147" mass="16412">AIKQQLLPTLLTAQQQYQRPNYNPARGRPLQPNEIPLFSSALDRYHQEHPTTTRTTTTTTTTTEASTTAANLNKNSFKSEAGNGTKTTNSKKPIKTIARDELLKQLKAAFAEAPQQQLGNNKTYDEMDLVLPNGQRVQVIRTTDKCQ</sequence>
<dbReference type="STRING" id="1165861.A0A0L0ULL5"/>
<evidence type="ECO:0000313" key="2">
    <source>
        <dbReference type="EMBL" id="KNE87639.1"/>
    </source>
</evidence>
<keyword evidence="3" id="KW-1185">Reference proteome</keyword>
<protein>
    <submittedName>
        <fullName evidence="2">Uncharacterized protein</fullName>
    </submittedName>
</protein>
<name>A0A0L0ULL5_9BASI</name>
<feature type="region of interest" description="Disordered" evidence="1">
    <location>
        <begin position="47"/>
        <end position="94"/>
    </location>
</feature>
<dbReference type="AlphaFoldDB" id="A0A0L0ULL5"/>
<feature type="compositionally biased region" description="Low complexity" evidence="1">
    <location>
        <begin position="52"/>
        <end position="70"/>
    </location>
</feature>
<evidence type="ECO:0000313" key="3">
    <source>
        <dbReference type="Proteomes" id="UP000054564"/>
    </source>
</evidence>
<organism evidence="2 3">
    <name type="scientific">Puccinia striiformis f. sp. tritici PST-78</name>
    <dbReference type="NCBI Taxonomy" id="1165861"/>
    <lineage>
        <taxon>Eukaryota</taxon>
        <taxon>Fungi</taxon>
        <taxon>Dikarya</taxon>
        <taxon>Basidiomycota</taxon>
        <taxon>Pucciniomycotina</taxon>
        <taxon>Pucciniomycetes</taxon>
        <taxon>Pucciniales</taxon>
        <taxon>Pucciniaceae</taxon>
        <taxon>Puccinia</taxon>
    </lineage>
</organism>